<keyword evidence="2" id="KW-1185">Reference proteome</keyword>
<sequence length="552" mass="62108">MASLSPLQTLPLHAVEMIVDQFVNNIRHALSKSHGDKELEQSLKSQIPLLWVCRSFRSVVYSQLFTGYELTFDINGDMFVEGTIPWMPCLRQLDGPHHLVAKKLTIQVSAWAIYAGKALKVLSSEPYDDYSFPMARTLEIKLVDGPTHESSTEPSDMVENVAWFVRWVWQAAPKINHVELLSGMSTLNGRSFSSQFHVDIPIAICFEYLTIALTRIAKRIKFGSRVEGVIVVRFMDVIRDLVHLRTNFCHNALQTMELIRQNAPTLQYLHTTSHESDISGIIRGDDGAFVEYPHLETLYINHITIGRMSPLSSFDGAVPFPSLRRLICGDDYPFSDELVLFRGNAATLEYLHLPLTRSLANTLIRHGVFTRESHPKLQYVILLPPSDIMSGRNAGLGLVSIDGLGEPDYARLMMDIAPGAAVRKIYYWAPRRLTPPVLSLFSKHVSLQVLVMPKLRLSIWDAMTLIRLLPSLSNLHALAPTLDPLPAGVTSDGLIPYVLSNYSPMAVRFRKDIGLDIFKVEVLKSRRITSSEQQKLVRMSVQWGVKANKIAN</sequence>
<evidence type="ECO:0000313" key="2">
    <source>
        <dbReference type="Proteomes" id="UP001151516"/>
    </source>
</evidence>
<accession>A0A9W8GB67</accession>
<evidence type="ECO:0000313" key="1">
    <source>
        <dbReference type="EMBL" id="KAJ2684591.1"/>
    </source>
</evidence>
<protein>
    <submittedName>
        <fullName evidence="1">Uncharacterized protein</fullName>
    </submittedName>
</protein>
<comment type="caution">
    <text evidence="1">The sequence shown here is derived from an EMBL/GenBank/DDBJ whole genome shotgun (WGS) entry which is preliminary data.</text>
</comment>
<gene>
    <name evidence="1" type="ORF">IWW39_004810</name>
</gene>
<proteinExistence type="predicted"/>
<name>A0A9W8GB67_9FUNG</name>
<dbReference type="EMBL" id="JANBTX010000200">
    <property type="protein sequence ID" value="KAJ2684591.1"/>
    <property type="molecule type" value="Genomic_DNA"/>
</dbReference>
<reference evidence="1" key="1">
    <citation type="submission" date="2022-07" db="EMBL/GenBank/DDBJ databases">
        <title>Phylogenomic reconstructions and comparative analyses of Kickxellomycotina fungi.</title>
        <authorList>
            <person name="Reynolds N.K."/>
            <person name="Stajich J.E."/>
            <person name="Barry K."/>
            <person name="Grigoriev I.V."/>
            <person name="Crous P."/>
            <person name="Smith M.E."/>
        </authorList>
    </citation>
    <scope>NUCLEOTIDE SEQUENCE</scope>
    <source>
        <strain evidence="1">CBS 109367</strain>
    </source>
</reference>
<dbReference type="OrthoDB" id="5332384at2759"/>
<dbReference type="AlphaFoldDB" id="A0A9W8GB67"/>
<organism evidence="1 2">
    <name type="scientific">Coemansia spiralis</name>
    <dbReference type="NCBI Taxonomy" id="417178"/>
    <lineage>
        <taxon>Eukaryota</taxon>
        <taxon>Fungi</taxon>
        <taxon>Fungi incertae sedis</taxon>
        <taxon>Zoopagomycota</taxon>
        <taxon>Kickxellomycotina</taxon>
        <taxon>Kickxellomycetes</taxon>
        <taxon>Kickxellales</taxon>
        <taxon>Kickxellaceae</taxon>
        <taxon>Coemansia</taxon>
    </lineage>
</organism>
<dbReference type="Proteomes" id="UP001151516">
    <property type="component" value="Unassembled WGS sequence"/>
</dbReference>